<dbReference type="InterPro" id="IPR020048">
    <property type="entry name" value="NADPH-dep_FMN_reduc_SsuE"/>
</dbReference>
<dbReference type="Pfam" id="PF03358">
    <property type="entry name" value="FMN_red"/>
    <property type="match status" value="1"/>
</dbReference>
<dbReference type="PANTHER" id="PTHR43408:SF1">
    <property type="entry name" value="FMN REDUCTASE (NADPH)"/>
    <property type="match status" value="1"/>
</dbReference>
<keyword evidence="1" id="KW-0285">Flavoprotein</keyword>
<proteinExistence type="predicted"/>
<dbReference type="PANTHER" id="PTHR43408">
    <property type="entry name" value="FMN REDUCTASE (NADPH)"/>
    <property type="match status" value="1"/>
</dbReference>
<protein>
    <submittedName>
        <fullName evidence="5">NADPH-dependent FMN reductase</fullName>
        <ecNumber evidence="5">1.5.1.38</ecNumber>
    </submittedName>
</protein>
<accession>A0ABU6NKV6</accession>
<evidence type="ECO:0000313" key="6">
    <source>
        <dbReference type="Proteomes" id="UP001341820"/>
    </source>
</evidence>
<dbReference type="SUPFAM" id="SSF52218">
    <property type="entry name" value="Flavoproteins"/>
    <property type="match status" value="1"/>
</dbReference>
<dbReference type="Proteomes" id="UP001341820">
    <property type="component" value="Unassembled WGS sequence"/>
</dbReference>
<evidence type="ECO:0000256" key="3">
    <source>
        <dbReference type="ARBA" id="ARBA00023002"/>
    </source>
</evidence>
<dbReference type="InterPro" id="IPR005025">
    <property type="entry name" value="FMN_Rdtase-like_dom"/>
</dbReference>
<keyword evidence="2" id="KW-0288">FMN</keyword>
<reference evidence="5 6" key="1">
    <citation type="submission" date="2023-03" db="EMBL/GenBank/DDBJ databases">
        <title>Bacillus Genome Sequencing.</title>
        <authorList>
            <person name="Dunlap C."/>
        </authorList>
    </citation>
    <scope>NUCLEOTIDE SEQUENCE [LARGE SCALE GENOMIC DNA]</scope>
    <source>
        <strain evidence="5 6">B-4107</strain>
    </source>
</reference>
<dbReference type="GO" id="GO:0052873">
    <property type="term" value="F:FMN reductase (NADPH) activity"/>
    <property type="evidence" value="ECO:0007669"/>
    <property type="project" value="UniProtKB-EC"/>
</dbReference>
<organism evidence="5 6">
    <name type="scientific">Shouchella miscanthi</name>
    <dbReference type="NCBI Taxonomy" id="2598861"/>
    <lineage>
        <taxon>Bacteria</taxon>
        <taxon>Bacillati</taxon>
        <taxon>Bacillota</taxon>
        <taxon>Bacilli</taxon>
        <taxon>Bacillales</taxon>
        <taxon>Bacillaceae</taxon>
        <taxon>Shouchella</taxon>
    </lineage>
</organism>
<evidence type="ECO:0000256" key="1">
    <source>
        <dbReference type="ARBA" id="ARBA00022630"/>
    </source>
</evidence>
<dbReference type="NCBIfam" id="TIGR03567">
    <property type="entry name" value="FMN_reduc_SsuE"/>
    <property type="match status" value="1"/>
</dbReference>
<dbReference type="RefSeq" id="WP_328237566.1">
    <property type="nucleotide sequence ID" value="NZ_JAROAS010000022.1"/>
</dbReference>
<dbReference type="EMBL" id="JAROAS010000022">
    <property type="protein sequence ID" value="MED4128816.1"/>
    <property type="molecule type" value="Genomic_DNA"/>
</dbReference>
<evidence type="ECO:0000259" key="4">
    <source>
        <dbReference type="Pfam" id="PF03358"/>
    </source>
</evidence>
<feature type="domain" description="NADPH-dependent FMN reductase-like" evidence="4">
    <location>
        <begin position="1"/>
        <end position="141"/>
    </location>
</feature>
<dbReference type="InterPro" id="IPR029039">
    <property type="entry name" value="Flavoprotein-like_sf"/>
</dbReference>
<keyword evidence="6" id="KW-1185">Reference proteome</keyword>
<dbReference type="Gene3D" id="3.40.50.360">
    <property type="match status" value="1"/>
</dbReference>
<comment type="caution">
    <text evidence="5">The sequence shown here is derived from an EMBL/GenBank/DDBJ whole genome shotgun (WGS) entry which is preliminary data.</text>
</comment>
<keyword evidence="3 5" id="KW-0560">Oxidoreductase</keyword>
<evidence type="ECO:0000313" key="5">
    <source>
        <dbReference type="EMBL" id="MED4128816.1"/>
    </source>
</evidence>
<gene>
    <name evidence="5" type="primary">ssuE</name>
    <name evidence="5" type="ORF">P5F74_11775</name>
</gene>
<name>A0ABU6NKV6_9BACI</name>
<evidence type="ECO:0000256" key="2">
    <source>
        <dbReference type="ARBA" id="ARBA00022643"/>
    </source>
</evidence>
<dbReference type="InterPro" id="IPR051814">
    <property type="entry name" value="NAD(P)H-dep_FMN_reductase"/>
</dbReference>
<dbReference type="EC" id="1.5.1.38" evidence="5"/>
<sequence>MHVLFLSGSPNRLSKTNAVLKTVQQSIEVPYSTSTIDILDVPADDLMQARFQSPAIEKVKGEIENADIVVIGSPVYKASVPGVLKALLDLLPEGALIGKVVLPVATGGSIAHYLSLQYSLLPVLHILGATSIIKPVFVLSEHVQLENGVARIQDTQSLKRIDEAISKVKQSLKQASYTNV</sequence>